<evidence type="ECO:0000256" key="1">
    <source>
        <dbReference type="SAM" id="MobiDB-lite"/>
    </source>
</evidence>
<reference evidence="3" key="1">
    <citation type="submission" date="2015-01" db="EMBL/GenBank/DDBJ databases">
        <authorList>
            <person name="MANFREDI Pablo"/>
        </authorList>
    </citation>
    <scope>NUCLEOTIDE SEQUENCE [LARGE SCALE GENOMIC DNA]</scope>
    <source>
        <strain evidence="3">Ccyn2B</strain>
    </source>
</reference>
<dbReference type="Proteomes" id="UP000038055">
    <property type="component" value="Unassembled WGS sequence"/>
</dbReference>
<feature type="region of interest" description="Disordered" evidence="1">
    <location>
        <begin position="592"/>
        <end position="616"/>
    </location>
</feature>
<dbReference type="GO" id="GO:0016887">
    <property type="term" value="F:ATP hydrolysis activity"/>
    <property type="evidence" value="ECO:0007669"/>
    <property type="project" value="InterPro"/>
</dbReference>
<accession>A0A0B7H6M9</accession>
<proteinExistence type="predicted"/>
<dbReference type="RefSeq" id="WP_041990754.1">
    <property type="nucleotide sequence ID" value="NZ_CDOD01000007.1"/>
</dbReference>
<dbReference type="GO" id="GO:0005524">
    <property type="term" value="F:ATP binding"/>
    <property type="evidence" value="ECO:0007669"/>
    <property type="project" value="InterPro"/>
</dbReference>
<name>A0A0B7H6M9_9FLAO</name>
<dbReference type="EMBL" id="CDOD01000007">
    <property type="protein sequence ID" value="CEN33273.1"/>
    <property type="molecule type" value="Genomic_DNA"/>
</dbReference>
<evidence type="ECO:0000313" key="3">
    <source>
        <dbReference type="Proteomes" id="UP000038055"/>
    </source>
</evidence>
<dbReference type="InterPro" id="IPR027417">
    <property type="entry name" value="P-loop_NTPase"/>
</dbReference>
<dbReference type="AlphaFoldDB" id="A0A0B7H6M9"/>
<dbReference type="Gene3D" id="3.40.50.300">
    <property type="entry name" value="P-loop containing nucleotide triphosphate hydrolases"/>
    <property type="match status" value="1"/>
</dbReference>
<protein>
    <submittedName>
        <fullName evidence="2">Uncharacterized protein</fullName>
    </submittedName>
</protein>
<evidence type="ECO:0000313" key="2">
    <source>
        <dbReference type="EMBL" id="CEN33273.1"/>
    </source>
</evidence>
<gene>
    <name evidence="2" type="ORF">CCYN2B_150029</name>
</gene>
<keyword evidence="3" id="KW-1185">Reference proteome</keyword>
<dbReference type="SUPFAM" id="SSF52540">
    <property type="entry name" value="P-loop containing nucleoside triphosphate hydrolases"/>
    <property type="match status" value="1"/>
</dbReference>
<organism evidence="2 3">
    <name type="scientific">Capnocytophaga cynodegmi</name>
    <dbReference type="NCBI Taxonomy" id="28189"/>
    <lineage>
        <taxon>Bacteria</taxon>
        <taxon>Pseudomonadati</taxon>
        <taxon>Bacteroidota</taxon>
        <taxon>Flavobacteriia</taxon>
        <taxon>Flavobacteriales</taxon>
        <taxon>Flavobacteriaceae</taxon>
        <taxon>Capnocytophaga</taxon>
    </lineage>
</organism>
<sequence>MSFKLLAIRPLKGCDKRFLKNLKEGKIYQFYNEYAFEQNANGEVIKVNKDKSSVPENLYQLAGSELKINISALVGKNGSGKSTLIDLFIAHINQVSYTLRGRKILATEANITDISELFEFNCETYYEVDNQFYQLIIKKNKVLLKNISKQTNIDISNFPLDDFFYTIVVNYSLYAFKSLEEDKSWIENLFHKNDAYQVPIVLNPYREYGNININTENYLTKQRLLVIIVSDPKYPISDNLLTEHIEIKPKKSKSFFFITNDEYQRGKESEENDTELKEKEFYTIINNPIYSIHFSKSQIMVANGGEILKKFKDKLNIQKLPEKLEYRIDNYILYKIISICGIYPNFWKFLERKEKFYKINIDGFLEKFENTDSHILFKLKQLINFVKHYDSIWKDLIEESDKLSIQKISDKLKKVKKNNSVIELLPPPIYEVNFISKDGVNILENISSGEKQLIYSISTILYHLTNLNSVDGTDDLTKYKHINIILDEIELYFHPEYQRKFISTLLDGINNLKLSNIKDVNILFCTHSPFILSDIPKQNVLFLGEGKIENKNTFAGNISMMLSSSFFMKESLIGEFAKNRINQLLEKLNQQKEEYRKEEEDRKEEEGKKKTNKKEEDKYKAQIIMSDKEKSEALELIKLIDEPILKYKLNEMFCEAYPNFCKENEKKIRENELKALAEQYGFKIEIKK</sequence>